<dbReference type="AlphaFoldDB" id="L7ZAD1"/>
<protein>
    <submittedName>
        <fullName evidence="1">Putative peptide pheromone/induction peptide</fullName>
    </submittedName>
</protein>
<evidence type="ECO:0000313" key="3">
    <source>
        <dbReference type="EMBL" id="AGE12383.1"/>
    </source>
</evidence>
<evidence type="ECO:0000313" key="4">
    <source>
        <dbReference type="EMBL" id="AGE12401.1"/>
    </source>
</evidence>
<proteinExistence type="predicted"/>
<dbReference type="RefSeq" id="WP_153302738.1">
    <property type="nucleotide sequence ID" value="NZ_AP018405.1"/>
</dbReference>
<sequence>MNKNSMSFDKVVGKSLDVEQLQKVSGGKFQSVSLMYGNNVSRKTLTKFFKSLIKR</sequence>
<accession>L7ZAD1</accession>
<dbReference type="EMBL" id="GU138152">
    <property type="protein sequence ID" value="AGE12401.1"/>
    <property type="molecule type" value="Genomic_DNA"/>
</dbReference>
<reference evidence="1" key="3">
    <citation type="journal article" date="2015" name="Microb. Cell Fact.">
        <title>Molecular characterisation of new organisation of plnEF and plw loci of bacteriocin genes harbour concomitantly in Lactobacillus plantarum I-UL4.</title>
        <authorList>
            <person name="Tai H.F."/>
            <person name="Foo H.L."/>
            <person name="Abdul Rahim R."/>
            <person name="Loh T.C."/>
            <person name="Abdullah M.P."/>
            <person name="Yoshinobu K."/>
        </authorList>
    </citation>
    <scope>NUCLEOTIDE SEQUENCE</scope>
    <source>
        <strain evidence="1">UL4</strain>
    </source>
</reference>
<reference evidence="2" key="2">
    <citation type="submission" date="2013-02" db="EMBL/GenBank/DDBJ databases">
        <authorList>
            <person name="Foo H.L."/>
            <person name="Shojaei Moghadam M."/>
            <person name="Tai H.F."/>
            <person name="Abdul Rahim R."/>
            <person name="Abdullah M.P."/>
            <person name="Leow T.C."/>
            <person name="Loh T.C."/>
        </authorList>
    </citation>
    <scope>NUCLEOTIDE SEQUENCE</scope>
    <source>
        <strain evidence="4">RG11</strain>
        <strain evidence="3">RG14</strain>
        <strain evidence="5">RI11</strain>
        <strain evidence="6">RS5</strain>
        <strain evidence="2">TL1</strain>
    </source>
</reference>
<dbReference type="EMBL" id="GU138149">
    <property type="protein sequence ID" value="AGE12347.1"/>
    <property type="molecule type" value="Genomic_DNA"/>
</dbReference>
<dbReference type="EMBL" id="GU138153">
    <property type="protein sequence ID" value="AGE12419.1"/>
    <property type="molecule type" value="Genomic_DNA"/>
</dbReference>
<dbReference type="EMBL" id="GU138154">
    <property type="protein sequence ID" value="AGE12437.1"/>
    <property type="molecule type" value="Genomic_DNA"/>
</dbReference>
<evidence type="ECO:0000313" key="5">
    <source>
        <dbReference type="EMBL" id="AGE12419.1"/>
    </source>
</evidence>
<reference evidence="1" key="1">
    <citation type="journal article" date="2010" name="Food Technol. Biotechnol.">
        <title>Novel bacteriocinogenic Lactobacillus plantarum strains and their differentiation by sequence analysis of 16S rDNA, 16S-23S and 23S-5S intergenic spacer regions and randomly amplified polymorphic DNA analysis.</title>
        <authorList>
            <person name="Moghadam M.S."/>
            <person name="Foo H.L."/>
            <person name="Leow T.C."/>
            <person name="Rahim R.A."/>
            <person name="Loh T.C."/>
        </authorList>
    </citation>
    <scope>NUCLEOTIDE SEQUENCE</scope>
    <source>
        <strain evidence="4">RG11</strain>
        <strain evidence="3">RG14</strain>
        <strain evidence="5">RI11</strain>
        <strain evidence="6">RS5</strain>
        <strain evidence="2">TL1</strain>
        <strain evidence="1">UL4</strain>
    </source>
</reference>
<evidence type="ECO:0000313" key="1">
    <source>
        <dbReference type="EMBL" id="AGE12347.1"/>
    </source>
</evidence>
<gene>
    <name evidence="1" type="primary">UL4IF</name>
</gene>
<dbReference type="EMBL" id="GU138150">
    <property type="protein sequence ID" value="AGE12365.1"/>
    <property type="molecule type" value="Genomic_DNA"/>
</dbReference>
<evidence type="ECO:0000313" key="2">
    <source>
        <dbReference type="EMBL" id="AGE12365.1"/>
    </source>
</evidence>
<dbReference type="EMBL" id="GU138151">
    <property type="protein sequence ID" value="AGE12383.1"/>
    <property type="molecule type" value="Genomic_DNA"/>
</dbReference>
<evidence type="ECO:0000313" key="6">
    <source>
        <dbReference type="EMBL" id="AGE12437.1"/>
    </source>
</evidence>
<name>L7ZAD1_LACPN</name>
<organism evidence="1">
    <name type="scientific">Lactiplantibacillus plantarum</name>
    <name type="common">Lactobacillus plantarum</name>
    <dbReference type="NCBI Taxonomy" id="1590"/>
    <lineage>
        <taxon>Bacteria</taxon>
        <taxon>Bacillati</taxon>
        <taxon>Bacillota</taxon>
        <taxon>Bacilli</taxon>
        <taxon>Lactobacillales</taxon>
        <taxon>Lactobacillaceae</taxon>
        <taxon>Lactiplantibacillus</taxon>
    </lineage>
</organism>